<dbReference type="EMBL" id="PKLZ01000008">
    <property type="protein sequence ID" value="PLW82334.1"/>
    <property type="molecule type" value="Genomic_DNA"/>
</dbReference>
<evidence type="ECO:0000256" key="5">
    <source>
        <dbReference type="ARBA" id="ARBA00022723"/>
    </source>
</evidence>
<dbReference type="InterPro" id="IPR002579">
    <property type="entry name" value="Met_Sox_Rdtase_MsrB_dom"/>
</dbReference>
<feature type="domain" description="MsrB" evidence="10">
    <location>
        <begin position="26"/>
        <end position="148"/>
    </location>
</feature>
<dbReference type="PANTHER" id="PTHR10173">
    <property type="entry name" value="METHIONINE SULFOXIDE REDUCTASE"/>
    <property type="match status" value="1"/>
</dbReference>
<gene>
    <name evidence="11" type="primary">msrB</name>
    <name evidence="11" type="ORF">CWI75_11235</name>
</gene>
<name>A0A2N5Y1R1_9GAMM</name>
<dbReference type="InterPro" id="IPR011057">
    <property type="entry name" value="Mss4-like_sf"/>
</dbReference>
<evidence type="ECO:0000256" key="2">
    <source>
        <dbReference type="ARBA" id="ARBA00007174"/>
    </source>
</evidence>
<dbReference type="Gene3D" id="2.170.150.20">
    <property type="entry name" value="Peptide methionine sulfoxide reductase"/>
    <property type="match status" value="1"/>
</dbReference>
<dbReference type="InterPro" id="IPR028427">
    <property type="entry name" value="Met_Sox_Rdtase_MsrB"/>
</dbReference>
<evidence type="ECO:0000313" key="12">
    <source>
        <dbReference type="Proteomes" id="UP000234845"/>
    </source>
</evidence>
<dbReference type="GO" id="GO:0030091">
    <property type="term" value="P:protein repair"/>
    <property type="evidence" value="ECO:0007669"/>
    <property type="project" value="InterPro"/>
</dbReference>
<evidence type="ECO:0000256" key="6">
    <source>
        <dbReference type="ARBA" id="ARBA00022833"/>
    </source>
</evidence>
<evidence type="ECO:0000259" key="10">
    <source>
        <dbReference type="PROSITE" id="PS51790"/>
    </source>
</evidence>
<dbReference type="EC" id="1.8.4.12" evidence="3"/>
<evidence type="ECO:0000256" key="1">
    <source>
        <dbReference type="ARBA" id="ARBA00001947"/>
    </source>
</evidence>
<dbReference type="GO" id="GO:0046872">
    <property type="term" value="F:metal ion binding"/>
    <property type="evidence" value="ECO:0007669"/>
    <property type="project" value="UniProtKB-KW"/>
</dbReference>
<dbReference type="OrthoDB" id="9785497at2"/>
<dbReference type="GO" id="GO:0033743">
    <property type="term" value="F:peptide-methionine (R)-S-oxide reductase activity"/>
    <property type="evidence" value="ECO:0007669"/>
    <property type="project" value="UniProtKB-EC"/>
</dbReference>
<organism evidence="11 12">
    <name type="scientific">Kineobactrum sediminis</name>
    <dbReference type="NCBI Taxonomy" id="1905677"/>
    <lineage>
        <taxon>Bacteria</taxon>
        <taxon>Pseudomonadati</taxon>
        <taxon>Pseudomonadota</taxon>
        <taxon>Gammaproteobacteria</taxon>
        <taxon>Cellvibrionales</taxon>
        <taxon>Halieaceae</taxon>
        <taxon>Kineobactrum</taxon>
    </lineage>
</organism>
<comment type="similarity">
    <text evidence="2">Belongs to the MsrB Met sulfoxide reductase family.</text>
</comment>
<reference evidence="12" key="1">
    <citation type="submission" date="2017-11" db="EMBL/GenBank/DDBJ databases">
        <title>The draft genome sequence of Chromatocurvus sp. F02.</title>
        <authorList>
            <person name="Du Z.-J."/>
            <person name="Chang Y.-Q."/>
        </authorList>
    </citation>
    <scope>NUCLEOTIDE SEQUENCE [LARGE SCALE GENOMIC DNA]</scope>
    <source>
        <strain evidence="12">F02</strain>
    </source>
</reference>
<evidence type="ECO:0000256" key="7">
    <source>
        <dbReference type="ARBA" id="ARBA00023002"/>
    </source>
</evidence>
<comment type="cofactor">
    <cofactor evidence="1">
        <name>Zn(2+)</name>
        <dbReference type="ChEBI" id="CHEBI:29105"/>
    </cofactor>
</comment>
<keyword evidence="12" id="KW-1185">Reference proteome</keyword>
<keyword evidence="5" id="KW-0479">Metal-binding</keyword>
<dbReference type="Pfam" id="PF01641">
    <property type="entry name" value="SelR"/>
    <property type="match status" value="1"/>
</dbReference>
<proteinExistence type="inferred from homology"/>
<keyword evidence="7" id="KW-0560">Oxidoreductase</keyword>
<protein>
    <recommendedName>
        <fullName evidence="4">Peptide methionine sulfoxide reductase MsrB</fullName>
        <ecNumber evidence="3">1.8.4.12</ecNumber>
    </recommendedName>
    <alternativeName>
        <fullName evidence="9">Peptide-methionine (R)-S-oxide reductase</fullName>
    </alternativeName>
</protein>
<comment type="caution">
    <text evidence="11">The sequence shown here is derived from an EMBL/GenBank/DDBJ whole genome shotgun (WGS) entry which is preliminary data.</text>
</comment>
<dbReference type="Proteomes" id="UP000234845">
    <property type="component" value="Unassembled WGS sequence"/>
</dbReference>
<keyword evidence="6" id="KW-0862">Zinc</keyword>
<comment type="catalytic activity">
    <reaction evidence="8">
        <text>L-methionyl-[protein] + [thioredoxin]-disulfide + H2O = L-methionyl-(R)-S-oxide-[protein] + [thioredoxin]-dithiol</text>
        <dbReference type="Rhea" id="RHEA:24164"/>
        <dbReference type="Rhea" id="RHEA-COMP:10698"/>
        <dbReference type="Rhea" id="RHEA-COMP:10700"/>
        <dbReference type="Rhea" id="RHEA-COMP:12313"/>
        <dbReference type="Rhea" id="RHEA-COMP:12314"/>
        <dbReference type="ChEBI" id="CHEBI:15377"/>
        <dbReference type="ChEBI" id="CHEBI:16044"/>
        <dbReference type="ChEBI" id="CHEBI:29950"/>
        <dbReference type="ChEBI" id="CHEBI:45764"/>
        <dbReference type="ChEBI" id="CHEBI:50058"/>
        <dbReference type="EC" id="1.8.4.12"/>
    </reaction>
</comment>
<dbReference type="NCBIfam" id="TIGR00357">
    <property type="entry name" value="peptide-methionine (R)-S-oxide reductase MsrB"/>
    <property type="match status" value="1"/>
</dbReference>
<dbReference type="GO" id="GO:0006979">
    <property type="term" value="P:response to oxidative stress"/>
    <property type="evidence" value="ECO:0007669"/>
    <property type="project" value="InterPro"/>
</dbReference>
<evidence type="ECO:0000256" key="3">
    <source>
        <dbReference type="ARBA" id="ARBA00012499"/>
    </source>
</evidence>
<evidence type="ECO:0000256" key="8">
    <source>
        <dbReference type="ARBA" id="ARBA00048488"/>
    </source>
</evidence>
<dbReference type="AlphaFoldDB" id="A0A2N5Y1R1"/>
<dbReference type="PROSITE" id="PS51790">
    <property type="entry name" value="MSRB"/>
    <property type="match status" value="1"/>
</dbReference>
<evidence type="ECO:0000256" key="4">
    <source>
        <dbReference type="ARBA" id="ARBA00021130"/>
    </source>
</evidence>
<dbReference type="SUPFAM" id="SSF51316">
    <property type="entry name" value="Mss4-like"/>
    <property type="match status" value="1"/>
</dbReference>
<evidence type="ECO:0000313" key="11">
    <source>
        <dbReference type="EMBL" id="PLW82334.1"/>
    </source>
</evidence>
<dbReference type="PANTHER" id="PTHR10173:SF52">
    <property type="entry name" value="METHIONINE-R-SULFOXIDE REDUCTASE B1"/>
    <property type="match status" value="1"/>
</dbReference>
<dbReference type="FunFam" id="2.170.150.20:FF:000001">
    <property type="entry name" value="Peptide methionine sulfoxide reductase MsrB"/>
    <property type="match status" value="1"/>
</dbReference>
<evidence type="ECO:0000256" key="9">
    <source>
        <dbReference type="ARBA" id="ARBA00075819"/>
    </source>
</evidence>
<dbReference type="GO" id="GO:0005737">
    <property type="term" value="C:cytoplasm"/>
    <property type="evidence" value="ECO:0007669"/>
    <property type="project" value="TreeGrafter"/>
</dbReference>
<sequence length="162" mass="17679">MLTWNDVLRFANEGNPAPDQTVERSDEEWAALLSPEQYHVTRQAGTERAFSNEMCSRFEPGDYSCVCCDTLLFAGDQKFESGTGWPSFTQPVAENAIAYHNDPSFGRNRIEALCNTCGAHLGHVFPDGPPPGGLRYCMNAAALQKRDDSGDQAHAKPAPGAN</sequence>
<accession>A0A2N5Y1R1</accession>
<dbReference type="RefSeq" id="WP_101521586.1">
    <property type="nucleotide sequence ID" value="NZ_PKLZ01000008.1"/>
</dbReference>